<gene>
    <name evidence="2" type="ORF">BBD42_17625</name>
</gene>
<dbReference type="RefSeq" id="WP_099519248.1">
    <property type="nucleotide sequence ID" value="NZ_CP016808.1"/>
</dbReference>
<accession>A0A1B2DK56</accession>
<evidence type="ECO:0000313" key="2">
    <source>
        <dbReference type="EMBL" id="ANY68093.1"/>
    </source>
</evidence>
<name>A0A1B2DK56_9BACL</name>
<dbReference type="Pfam" id="PF01522">
    <property type="entry name" value="Polysacc_deac_1"/>
    <property type="match status" value="1"/>
</dbReference>
<dbReference type="PROSITE" id="PS51677">
    <property type="entry name" value="NODB"/>
    <property type="match status" value="1"/>
</dbReference>
<sequence length="218" mass="24414">MVKLSVIHQISVREKAVAFTFDDGPDSVYTSQLLDIFRSVGGRATFFMIGQEMEAHPEMAAAVHREGHELGNHTYSHPHLTKLTLEEAKEELQRTDVLIRKVTRQEVRSFRPPFFSVNDNILSLAAEYGYRTIGTVNGAAKDWDNPGVDYILEHTRQVVAPGSILLFHDGYGDRSQTIEAVRVLVEELAAEGYRFVTTSELLDMADSDESGLTMSPEE</sequence>
<dbReference type="GO" id="GO:0016810">
    <property type="term" value="F:hydrolase activity, acting on carbon-nitrogen (but not peptide) bonds"/>
    <property type="evidence" value="ECO:0007669"/>
    <property type="project" value="InterPro"/>
</dbReference>
<feature type="domain" description="NodB homology" evidence="1">
    <location>
        <begin position="15"/>
        <end position="196"/>
    </location>
</feature>
<protein>
    <submittedName>
        <fullName evidence="2">Polysaccharide deacetylase</fullName>
    </submittedName>
</protein>
<dbReference type="SUPFAM" id="SSF88713">
    <property type="entry name" value="Glycoside hydrolase/deacetylase"/>
    <property type="match status" value="1"/>
</dbReference>
<dbReference type="PANTHER" id="PTHR10587">
    <property type="entry name" value="GLYCOSYL TRANSFERASE-RELATED"/>
    <property type="match status" value="1"/>
</dbReference>
<dbReference type="InterPro" id="IPR002509">
    <property type="entry name" value="NODB_dom"/>
</dbReference>
<reference evidence="2" key="1">
    <citation type="submission" date="2016-08" db="EMBL/GenBank/DDBJ databases">
        <title>Complete Genome Seqeunce of Paenibacillus sp. BIHB 4019 from tea rhizoplane.</title>
        <authorList>
            <person name="Thakur R."/>
            <person name="Swarnkar M.K."/>
            <person name="Gulati A."/>
        </authorList>
    </citation>
    <scope>NUCLEOTIDE SEQUENCE [LARGE SCALE GENOMIC DNA]</scope>
    <source>
        <strain evidence="2">BIHB4019</strain>
    </source>
</reference>
<dbReference type="GO" id="GO:0005975">
    <property type="term" value="P:carbohydrate metabolic process"/>
    <property type="evidence" value="ECO:0007669"/>
    <property type="project" value="InterPro"/>
</dbReference>
<proteinExistence type="predicted"/>
<dbReference type="InterPro" id="IPR050248">
    <property type="entry name" value="Polysacc_deacetylase_ArnD"/>
</dbReference>
<dbReference type="AlphaFoldDB" id="A0A1B2DK56"/>
<organism evidence="2">
    <name type="scientific">Paenibacillus sp. BIHB 4019</name>
    <dbReference type="NCBI Taxonomy" id="1870819"/>
    <lineage>
        <taxon>Bacteria</taxon>
        <taxon>Bacillati</taxon>
        <taxon>Bacillota</taxon>
        <taxon>Bacilli</taxon>
        <taxon>Bacillales</taxon>
        <taxon>Paenibacillaceae</taxon>
        <taxon>Paenibacillus</taxon>
    </lineage>
</organism>
<evidence type="ECO:0000259" key="1">
    <source>
        <dbReference type="PROSITE" id="PS51677"/>
    </source>
</evidence>
<dbReference type="EMBL" id="CP016808">
    <property type="protein sequence ID" value="ANY68093.1"/>
    <property type="molecule type" value="Genomic_DNA"/>
</dbReference>
<dbReference type="CDD" id="cd10917">
    <property type="entry name" value="CE4_NodB_like_6s_7s"/>
    <property type="match status" value="1"/>
</dbReference>
<dbReference type="InterPro" id="IPR011330">
    <property type="entry name" value="Glyco_hydro/deAcase_b/a-brl"/>
</dbReference>
<dbReference type="Gene3D" id="3.20.20.370">
    <property type="entry name" value="Glycoside hydrolase/deacetylase"/>
    <property type="match status" value="1"/>
</dbReference>